<dbReference type="AlphaFoldDB" id="A0AAD2DP40"/>
<dbReference type="InterPro" id="IPR044750">
    <property type="entry name" value="C2_SRC2/BAP"/>
</dbReference>
<sequence length="373" mass="41975">MLILPRSIPTSCRSETATRQEHRNYVPLTITMSNHQIPFKLLEITIISAQDLAPVSKMLRTFAVAYVHPDHKLTTKVDHKGHTNPTWNYKVVFLVDDAFLKSENPAVTIEIYNVAWLRDLPIGTTHLPISNLLPPLVQKNQCSRQVALQICRPSGHLQGILNLSVHVIDNSVLDEILSSELSISTIRNNDAELYDQIEEENKNRIQEGSEKNSRIEISPKNSSFSPFSKKIIKLNPSEPDLQAETKSFVASNASFYSVMRPLPSEVAAYLKKGLYAAEGDEYGSSVFENWSLPGESKDGRIKSLSIEGRKDDQILLISDIEGKKKSKGLHRRGRSNGKGLFSCFANFVGFQFSFFCGSKRMKKNSKNRTKFSF</sequence>
<evidence type="ECO:0000313" key="2">
    <source>
        <dbReference type="EMBL" id="CAI9759253.1"/>
    </source>
</evidence>
<protein>
    <recommendedName>
        <fullName evidence="1">C2 domain-containing protein</fullName>
    </recommendedName>
</protein>
<evidence type="ECO:0000259" key="1">
    <source>
        <dbReference type="PROSITE" id="PS50004"/>
    </source>
</evidence>
<dbReference type="GO" id="GO:0006952">
    <property type="term" value="P:defense response"/>
    <property type="evidence" value="ECO:0007669"/>
    <property type="project" value="InterPro"/>
</dbReference>
<organism evidence="2 3">
    <name type="scientific">Fraxinus pennsylvanica</name>
    <dbReference type="NCBI Taxonomy" id="56036"/>
    <lineage>
        <taxon>Eukaryota</taxon>
        <taxon>Viridiplantae</taxon>
        <taxon>Streptophyta</taxon>
        <taxon>Embryophyta</taxon>
        <taxon>Tracheophyta</taxon>
        <taxon>Spermatophyta</taxon>
        <taxon>Magnoliopsida</taxon>
        <taxon>eudicotyledons</taxon>
        <taxon>Gunneridae</taxon>
        <taxon>Pentapetalae</taxon>
        <taxon>asterids</taxon>
        <taxon>lamiids</taxon>
        <taxon>Lamiales</taxon>
        <taxon>Oleaceae</taxon>
        <taxon>Oleeae</taxon>
        <taxon>Fraxinus</taxon>
    </lineage>
</organism>
<dbReference type="SUPFAM" id="SSF49562">
    <property type="entry name" value="C2 domain (Calcium/lipid-binding domain, CaLB)"/>
    <property type="match status" value="1"/>
</dbReference>
<dbReference type="InterPro" id="IPR035892">
    <property type="entry name" value="C2_domain_sf"/>
</dbReference>
<dbReference type="EMBL" id="OU503039">
    <property type="protein sequence ID" value="CAI9759253.1"/>
    <property type="molecule type" value="Genomic_DNA"/>
</dbReference>
<dbReference type="SMART" id="SM00239">
    <property type="entry name" value="C2"/>
    <property type="match status" value="1"/>
</dbReference>
<dbReference type="PROSITE" id="PS50004">
    <property type="entry name" value="C2"/>
    <property type="match status" value="1"/>
</dbReference>
<dbReference type="PANTHER" id="PTHR32246:SF152">
    <property type="entry name" value="C2 DOMAIN-CONTAINING PROTEIN"/>
    <property type="match status" value="1"/>
</dbReference>
<proteinExistence type="predicted"/>
<evidence type="ECO:0000313" key="3">
    <source>
        <dbReference type="Proteomes" id="UP000834106"/>
    </source>
</evidence>
<dbReference type="InterPro" id="IPR000008">
    <property type="entry name" value="C2_dom"/>
</dbReference>
<dbReference type="CDD" id="cd04051">
    <property type="entry name" value="C2_SRC2_like"/>
    <property type="match status" value="1"/>
</dbReference>
<keyword evidence="3" id="KW-1185">Reference proteome</keyword>
<dbReference type="Pfam" id="PF00168">
    <property type="entry name" value="C2"/>
    <property type="match status" value="1"/>
</dbReference>
<gene>
    <name evidence="2" type="ORF">FPE_LOCUS6683</name>
</gene>
<accession>A0AAD2DP40</accession>
<dbReference type="PANTHER" id="PTHR32246">
    <property type="entry name" value="INGRESSION PROTEIN FIC1"/>
    <property type="match status" value="1"/>
</dbReference>
<feature type="domain" description="C2" evidence="1">
    <location>
        <begin position="22"/>
        <end position="143"/>
    </location>
</feature>
<reference evidence="2" key="1">
    <citation type="submission" date="2023-05" db="EMBL/GenBank/DDBJ databases">
        <authorList>
            <person name="Huff M."/>
        </authorList>
    </citation>
    <scope>NUCLEOTIDE SEQUENCE</scope>
</reference>
<dbReference type="Proteomes" id="UP000834106">
    <property type="component" value="Chromosome 4"/>
</dbReference>
<dbReference type="Gene3D" id="2.60.40.150">
    <property type="entry name" value="C2 domain"/>
    <property type="match status" value="1"/>
</dbReference>
<name>A0AAD2DP40_9LAMI</name>